<dbReference type="PRINTS" id="PR01210">
    <property type="entry name" value="GGTRANSPTASE"/>
</dbReference>
<dbReference type="PANTHER" id="PTHR43199:SF1">
    <property type="entry name" value="GLUTATHIONE HYDROLASE PROENZYME"/>
    <property type="match status" value="1"/>
</dbReference>
<evidence type="ECO:0000256" key="4">
    <source>
        <dbReference type="ARBA" id="ARBA00022679"/>
    </source>
</evidence>
<comment type="catalytic activity">
    <reaction evidence="2 9">
        <text>glutathione + H2O = L-cysteinylglycine + L-glutamate</text>
        <dbReference type="Rhea" id="RHEA:28807"/>
        <dbReference type="ChEBI" id="CHEBI:15377"/>
        <dbReference type="ChEBI" id="CHEBI:29985"/>
        <dbReference type="ChEBI" id="CHEBI:57925"/>
        <dbReference type="ChEBI" id="CHEBI:61694"/>
        <dbReference type="EC" id="3.4.19.13"/>
    </reaction>
</comment>
<dbReference type="Gene3D" id="1.10.246.130">
    <property type="match status" value="1"/>
</dbReference>
<dbReference type="PANTHER" id="PTHR43199">
    <property type="entry name" value="GLUTATHIONE HYDROLASE"/>
    <property type="match status" value="1"/>
</dbReference>
<dbReference type="EC" id="3.4.19.13" evidence="9"/>
<dbReference type="PROSITE" id="PS51257">
    <property type="entry name" value="PROKAR_LIPOPROTEIN"/>
    <property type="match status" value="1"/>
</dbReference>
<evidence type="ECO:0000313" key="10">
    <source>
        <dbReference type="EMBL" id="MBT0609155.1"/>
    </source>
</evidence>
<evidence type="ECO:0000256" key="6">
    <source>
        <dbReference type="ARBA" id="ARBA00023145"/>
    </source>
</evidence>
<keyword evidence="11" id="KW-1185">Reference proteome</keyword>
<dbReference type="Pfam" id="PF01019">
    <property type="entry name" value="G_glu_transpept"/>
    <property type="match status" value="1"/>
</dbReference>
<evidence type="ECO:0000256" key="7">
    <source>
        <dbReference type="ARBA" id="ARBA00023315"/>
    </source>
</evidence>
<proteinExistence type="inferred from homology"/>
<keyword evidence="9" id="KW-0317">Glutathione biosynthesis</keyword>
<evidence type="ECO:0000256" key="1">
    <source>
        <dbReference type="ARBA" id="ARBA00001049"/>
    </source>
</evidence>
<evidence type="ECO:0000256" key="8">
    <source>
        <dbReference type="ARBA" id="ARBA00047417"/>
    </source>
</evidence>
<comment type="catalytic activity">
    <reaction evidence="8 9">
        <text>an N-terminal (5-L-glutamyl)-[peptide] + an alpha-amino acid = 5-L-glutamyl amino acid + an N-terminal L-alpha-aminoacyl-[peptide]</text>
        <dbReference type="Rhea" id="RHEA:23904"/>
        <dbReference type="Rhea" id="RHEA-COMP:9780"/>
        <dbReference type="Rhea" id="RHEA-COMP:9795"/>
        <dbReference type="ChEBI" id="CHEBI:77644"/>
        <dbReference type="ChEBI" id="CHEBI:78597"/>
        <dbReference type="ChEBI" id="CHEBI:78599"/>
        <dbReference type="ChEBI" id="CHEBI:78608"/>
        <dbReference type="EC" id="2.3.2.2"/>
    </reaction>
</comment>
<organism evidence="10 11">
    <name type="scientific">Aequorivita echinoideorum</name>
    <dbReference type="NCBI Taxonomy" id="1549647"/>
    <lineage>
        <taxon>Bacteria</taxon>
        <taxon>Pseudomonadati</taxon>
        <taxon>Bacteroidota</taxon>
        <taxon>Flavobacteriia</taxon>
        <taxon>Flavobacteriales</taxon>
        <taxon>Flavobacteriaceae</taxon>
        <taxon>Aequorivita</taxon>
    </lineage>
</organism>
<dbReference type="NCBIfam" id="TIGR00066">
    <property type="entry name" value="g_glut_trans"/>
    <property type="match status" value="1"/>
</dbReference>
<evidence type="ECO:0000256" key="3">
    <source>
        <dbReference type="ARBA" id="ARBA00009381"/>
    </source>
</evidence>
<reference evidence="10 11" key="1">
    <citation type="submission" date="2021-05" db="EMBL/GenBank/DDBJ databases">
        <title>Aequorivita echinoideorum JCM 30378 genome.</title>
        <authorList>
            <person name="Zhang H."/>
            <person name="Li C."/>
        </authorList>
    </citation>
    <scope>NUCLEOTIDE SEQUENCE [LARGE SCALE GENOMIC DNA]</scope>
    <source>
        <strain evidence="10 11">JCM30378</strain>
    </source>
</reference>
<dbReference type="Gene3D" id="3.60.20.40">
    <property type="match status" value="1"/>
</dbReference>
<evidence type="ECO:0000256" key="2">
    <source>
        <dbReference type="ARBA" id="ARBA00001089"/>
    </source>
</evidence>
<comment type="PTM">
    <text evidence="9">Cleaved by autocatalysis into a large and a small subunit.</text>
</comment>
<sequence length="573" mass="63086">MKYFLQILFLSVLVLSSCKKISEEKIVEAETFVTEAAPITAENAMVVSARTEASKIGTEILQKGGNAFDAMIATELALAVCYPYAGSLGGGGFMVYRTQYGEIGALDYREKAPLAASRNMYLDKNGNFQPEKSTRGGLAVGVPANLAGLFAVHEKFGSLPIEILLEPVIQLATKGFAVTQMQAERFREFREEFLTYNDGEFLFTENFQVGDTLKNPALANTLIRISKNGRREFYGGETGKKLVDFLKSKGGIITLKDLENYEAQWREPIVFSYKDLRIISMSPPSSGGICLAQILKMIEPYPISSFGHNSIEYIQLLAEAEKRAYADRSNYLGDPDFVEIPTDSLLSEEYLLRRMMNFSFEKATPSEEISPGKIEGYESSETTHYSIVDQFGNAVSATITLNSEYGSKLYAKELGFFLNNEMDDFSAKPGVPNVYGLTGGEANSIAPAKRMLSAMTPTIVEKNGELYMVVGTPGGATIITSVLQTILNVYEFDMNMQQAVKAPRFHHQWLPDAIRYEKNRFDPSLIDALKDKGYPENKAADPIIGKVDAILILANGQLQAGADPRGDDTAAGF</sequence>
<dbReference type="GO" id="GO:0103068">
    <property type="term" value="F:leukotriene C4 gamma-glutamyl transferase activity"/>
    <property type="evidence" value="ECO:0007669"/>
    <property type="project" value="UniProtKB-EC"/>
</dbReference>
<dbReference type="InterPro" id="IPR000101">
    <property type="entry name" value="GGT_peptidase"/>
</dbReference>
<dbReference type="EC" id="2.3.2.2" evidence="9"/>
<evidence type="ECO:0000313" key="11">
    <source>
        <dbReference type="Proteomes" id="UP001297092"/>
    </source>
</evidence>
<dbReference type="RefSeq" id="WP_214114557.1">
    <property type="nucleotide sequence ID" value="NZ_JAHCTB010000007.1"/>
</dbReference>
<dbReference type="InterPro" id="IPR043138">
    <property type="entry name" value="GGT_lsub"/>
</dbReference>
<comment type="caution">
    <text evidence="10">The sequence shown here is derived from an EMBL/GenBank/DDBJ whole genome shotgun (WGS) entry which is preliminary data.</text>
</comment>
<dbReference type="PROSITE" id="PS00462">
    <property type="entry name" value="G_GLU_TRANSPEPTIDASE"/>
    <property type="match status" value="1"/>
</dbReference>
<comment type="catalytic activity">
    <reaction evidence="1 9">
        <text>an S-substituted glutathione + H2O = an S-substituted L-cysteinylglycine + L-glutamate</text>
        <dbReference type="Rhea" id="RHEA:59468"/>
        <dbReference type="ChEBI" id="CHEBI:15377"/>
        <dbReference type="ChEBI" id="CHEBI:29985"/>
        <dbReference type="ChEBI" id="CHEBI:90779"/>
        <dbReference type="ChEBI" id="CHEBI:143103"/>
        <dbReference type="EC" id="3.4.19.13"/>
    </reaction>
</comment>
<accession>A0ABS5S7G2</accession>
<comment type="subunit">
    <text evidence="9">This enzyme consists of two polypeptide chains, which are synthesized in precursor form from a single polypeptide.</text>
</comment>
<protein>
    <recommendedName>
        <fullName evidence="9">Glutathione hydrolase proenzyme</fullName>
        <ecNumber evidence="9">2.3.2.2</ecNumber>
        <ecNumber evidence="9">3.4.19.13</ecNumber>
    </recommendedName>
    <component>
        <recommendedName>
            <fullName evidence="9">Glutathione hydrolase large chain</fullName>
        </recommendedName>
    </component>
    <component>
        <recommendedName>
            <fullName evidence="9">Glutathione hydrolase small chain</fullName>
        </recommendedName>
    </component>
</protein>
<evidence type="ECO:0000256" key="9">
    <source>
        <dbReference type="RuleBase" id="RU368036"/>
    </source>
</evidence>
<dbReference type="Proteomes" id="UP001297092">
    <property type="component" value="Unassembled WGS sequence"/>
</dbReference>
<comment type="similarity">
    <text evidence="3 9">Belongs to the gamma-glutamyltransferase family.</text>
</comment>
<keyword evidence="5 9" id="KW-0378">Hydrolase</keyword>
<comment type="pathway">
    <text evidence="9">Sulfur metabolism; glutathione metabolism.</text>
</comment>
<dbReference type="InterPro" id="IPR043137">
    <property type="entry name" value="GGT_ssub_C"/>
</dbReference>
<dbReference type="InterPro" id="IPR051792">
    <property type="entry name" value="GGT_bact"/>
</dbReference>
<dbReference type="InterPro" id="IPR029055">
    <property type="entry name" value="Ntn_hydrolases_N"/>
</dbReference>
<gene>
    <name evidence="10" type="primary">ggt</name>
    <name evidence="10" type="ORF">KIV10_13285</name>
</gene>
<dbReference type="EMBL" id="JAHCTB010000007">
    <property type="protein sequence ID" value="MBT0609155.1"/>
    <property type="molecule type" value="Genomic_DNA"/>
</dbReference>
<keyword evidence="6 9" id="KW-0865">Zymogen</keyword>
<dbReference type="SUPFAM" id="SSF56235">
    <property type="entry name" value="N-terminal nucleophile aminohydrolases (Ntn hydrolases)"/>
    <property type="match status" value="1"/>
</dbReference>
<name>A0ABS5S7G2_9FLAO</name>
<keyword evidence="4 9" id="KW-0808">Transferase</keyword>
<dbReference type="InterPro" id="IPR055262">
    <property type="entry name" value="GGT_CS"/>
</dbReference>
<evidence type="ECO:0000256" key="5">
    <source>
        <dbReference type="ARBA" id="ARBA00022801"/>
    </source>
</evidence>
<keyword evidence="7 9" id="KW-0012">Acyltransferase</keyword>